<dbReference type="InterPro" id="IPR017754">
    <property type="entry name" value="Agmatine_deiminase"/>
</dbReference>
<evidence type="ECO:0000313" key="5">
    <source>
        <dbReference type="Proteomes" id="UP000435648"/>
    </source>
</evidence>
<dbReference type="OrthoDB" id="9808013at2"/>
<dbReference type="GO" id="GO:0009446">
    <property type="term" value="P:putrescine biosynthetic process"/>
    <property type="evidence" value="ECO:0007669"/>
    <property type="project" value="InterPro"/>
</dbReference>
<dbReference type="RefSeq" id="WP_158193377.1">
    <property type="nucleotide sequence ID" value="NZ_CP046908.1"/>
</dbReference>
<dbReference type="GO" id="GO:0004668">
    <property type="term" value="F:protein-arginine deiminase activity"/>
    <property type="evidence" value="ECO:0007669"/>
    <property type="project" value="InterPro"/>
</dbReference>
<dbReference type="NCBIfam" id="NF010070">
    <property type="entry name" value="PRK13551.1"/>
    <property type="match status" value="1"/>
</dbReference>
<sequence>MPQAPLATTLAATPSAEGFRMPGEFEPHSGCWMAWPERPDNWREGAGPARRAFAAVAAAIHASDPVTVTVSSAEGRASAQALLPAGIRILDIPSDDCWMRDIGPTFLTGPGGKIRAVDWRFNAWGGEANGLYAPWDLDDAMAARIAEVEGVERYRAPFVLEGGAIHVDGEGTVFTTAECLLSAGRNPQMTRAEIEQGLKDWLGATAVVWLPRGVHLDETDGHVDNLLHVCAPGTVALTWTDDKGDPQYERSAEALEHLSACRDARGHRLRVVRLPMPGPLHMSALEAAGIAAGDNGMARSAGERLAGSYANFYIANTRVVFPLLDERHDTEAAAILAGLFPGREIVGVPGREVLLGGGNIHCITQQVPA</sequence>
<reference evidence="4 5" key="1">
    <citation type="submission" date="2019-12" db="EMBL/GenBank/DDBJ databases">
        <title>The genome of Stappia indica PHM037.</title>
        <authorList>
            <person name="Kacar D."/>
            <person name="Galan B."/>
            <person name="Canedo L."/>
            <person name="Rodriguez P."/>
            <person name="de la Calle F."/>
            <person name="Garcia J.L."/>
        </authorList>
    </citation>
    <scope>NUCLEOTIDE SEQUENCE [LARGE SCALE GENOMIC DNA]</scope>
    <source>
        <strain evidence="4 5">PHM037</strain>
    </source>
</reference>
<dbReference type="KEGG" id="siw:GH266_07735"/>
<protein>
    <recommendedName>
        <fullName evidence="2">Putative agmatine deiminase</fullName>
        <ecNumber evidence="2">3.5.3.12</ecNumber>
    </recommendedName>
    <alternativeName>
        <fullName evidence="2">Agmatine iminohydrolase</fullName>
    </alternativeName>
</protein>
<dbReference type="EC" id="3.5.3.12" evidence="2"/>
<comment type="similarity">
    <text evidence="2">Belongs to the agmatine deiminase family.</text>
</comment>
<evidence type="ECO:0000256" key="2">
    <source>
        <dbReference type="HAMAP-Rule" id="MF_01841"/>
    </source>
</evidence>
<dbReference type="HAMAP" id="MF_01841">
    <property type="entry name" value="Agmatine_deimin"/>
    <property type="match status" value="1"/>
</dbReference>
<name>A0A857C675_9HYPH</name>
<feature type="compositionally biased region" description="Low complexity" evidence="3">
    <location>
        <begin position="1"/>
        <end position="14"/>
    </location>
</feature>
<feature type="region of interest" description="Disordered" evidence="3">
    <location>
        <begin position="1"/>
        <end position="21"/>
    </location>
</feature>
<evidence type="ECO:0000313" key="4">
    <source>
        <dbReference type="EMBL" id="QGZ34407.1"/>
    </source>
</evidence>
<proteinExistence type="inferred from homology"/>
<dbReference type="NCBIfam" id="TIGR03380">
    <property type="entry name" value="agmatine_aguA"/>
    <property type="match status" value="1"/>
</dbReference>
<dbReference type="Gene3D" id="3.75.10.10">
    <property type="entry name" value="L-arginine/glycine Amidinotransferase, Chain A"/>
    <property type="match status" value="1"/>
</dbReference>
<feature type="active site" description="Amidino-cysteine intermediate" evidence="2">
    <location>
        <position position="362"/>
    </location>
</feature>
<dbReference type="GO" id="GO:0047632">
    <property type="term" value="F:agmatine deiminase activity"/>
    <property type="evidence" value="ECO:0007669"/>
    <property type="project" value="UniProtKB-UniRule"/>
</dbReference>
<comment type="catalytic activity">
    <reaction evidence="2">
        <text>agmatine + H2O = N-carbamoylputrescine + NH4(+)</text>
        <dbReference type="Rhea" id="RHEA:18037"/>
        <dbReference type="ChEBI" id="CHEBI:15377"/>
        <dbReference type="ChEBI" id="CHEBI:28938"/>
        <dbReference type="ChEBI" id="CHEBI:58145"/>
        <dbReference type="ChEBI" id="CHEBI:58318"/>
        <dbReference type="EC" id="3.5.3.12"/>
    </reaction>
</comment>
<accession>A0A857C675</accession>
<dbReference type="PANTHER" id="PTHR31377:SF0">
    <property type="entry name" value="AGMATINE DEIMINASE-RELATED"/>
    <property type="match status" value="1"/>
</dbReference>
<evidence type="ECO:0000256" key="1">
    <source>
        <dbReference type="ARBA" id="ARBA00022801"/>
    </source>
</evidence>
<dbReference type="AlphaFoldDB" id="A0A857C675"/>
<dbReference type="Proteomes" id="UP000435648">
    <property type="component" value="Chromosome"/>
</dbReference>
<dbReference type="PANTHER" id="PTHR31377">
    <property type="entry name" value="AGMATINE DEIMINASE-RELATED"/>
    <property type="match status" value="1"/>
</dbReference>
<dbReference type="SUPFAM" id="SSF55909">
    <property type="entry name" value="Pentein"/>
    <property type="match status" value="1"/>
</dbReference>
<keyword evidence="1 2" id="KW-0378">Hydrolase</keyword>
<dbReference type="Pfam" id="PF04371">
    <property type="entry name" value="PAD_porph"/>
    <property type="match status" value="1"/>
</dbReference>
<dbReference type="InterPro" id="IPR007466">
    <property type="entry name" value="Peptidyl-Arg-deiminase_porph"/>
</dbReference>
<dbReference type="EMBL" id="CP046908">
    <property type="protein sequence ID" value="QGZ34407.1"/>
    <property type="molecule type" value="Genomic_DNA"/>
</dbReference>
<organism evidence="4 5">
    <name type="scientific">Stappia indica</name>
    <dbReference type="NCBI Taxonomy" id="538381"/>
    <lineage>
        <taxon>Bacteria</taxon>
        <taxon>Pseudomonadati</taxon>
        <taxon>Pseudomonadota</taxon>
        <taxon>Alphaproteobacteria</taxon>
        <taxon>Hyphomicrobiales</taxon>
        <taxon>Stappiaceae</taxon>
        <taxon>Stappia</taxon>
    </lineage>
</organism>
<evidence type="ECO:0000256" key="3">
    <source>
        <dbReference type="SAM" id="MobiDB-lite"/>
    </source>
</evidence>
<gene>
    <name evidence="2 4" type="primary">aguA</name>
    <name evidence="4" type="ORF">GH266_07735</name>
</gene>